<dbReference type="Pfam" id="PF09481">
    <property type="entry name" value="CRISPR_Cse1"/>
    <property type="match status" value="1"/>
</dbReference>
<sequence>MIEVLARMPPDDGVPDPFPLALRPWAPVFAGESTRRVGLLELFLDAHRFDGLAVAIPPAASGLMRMLCAMAARITGLHEATDSSDWLDRRYALLEDSCGFEPDAVKRYFDTHAVGLRLFDPQRPFLQDPRLDQECSTSSGVNKLVLARPAGNNQVFFGHFTDADQVALAPGEAVLHLIAQLYYGPSGQCTPRTVDGQRYGNTMAGPLRRVLSCHPLGRSLFETLVLGIPEPGTWPQAEGGMVDGCPWEREVPPDPLAPPESAAGLLSLLTEQYQHAVLLQPSEDGQGVVDATITWGLRHNRPAHRDPYLIWDERKDGQIYPRDAAAERALWRDLDALVLLRRGDSGRRPLIFDGLGGDQLPPAVFRELRVVAYGFDQDGQTRDRTYFSATTPRLFALLNTSDSDTDTALAHGAKQAREAAEKAAWHLSTALRSAWRTYTTPFTQEHPTQQVMTSAQPATGGGAKKTKSTGPWPDRALAAYWPAAEELFWNLMEGADFTAVVRLFGEIALHVYDDTTASVAAQPRGARARESARGLVRTLLDHGRDR</sequence>
<feature type="compositionally biased region" description="Polar residues" evidence="1">
    <location>
        <begin position="447"/>
        <end position="457"/>
    </location>
</feature>
<dbReference type="NCBIfam" id="TIGR02547">
    <property type="entry name" value="casA_cse1"/>
    <property type="match status" value="1"/>
</dbReference>
<reference evidence="2" key="1">
    <citation type="submission" date="2022-10" db="EMBL/GenBank/DDBJ databases">
        <title>The complete genomes of actinobacterial strains from the NBC collection.</title>
        <authorList>
            <person name="Joergensen T.S."/>
            <person name="Alvarez Arevalo M."/>
            <person name="Sterndorff E.B."/>
            <person name="Faurdal D."/>
            <person name="Vuksanovic O."/>
            <person name="Mourched A.-S."/>
            <person name="Charusanti P."/>
            <person name="Shaw S."/>
            <person name="Blin K."/>
            <person name="Weber T."/>
        </authorList>
    </citation>
    <scope>NUCLEOTIDE SEQUENCE</scope>
    <source>
        <strain evidence="2">NBC_00060</strain>
    </source>
</reference>
<accession>A0AAU2HF14</accession>
<feature type="region of interest" description="Disordered" evidence="1">
    <location>
        <begin position="447"/>
        <end position="469"/>
    </location>
</feature>
<evidence type="ECO:0000256" key="1">
    <source>
        <dbReference type="SAM" id="MobiDB-lite"/>
    </source>
</evidence>
<gene>
    <name evidence="2" type="primary">casA</name>
    <name evidence="2" type="ORF">OHV25_41110</name>
</gene>
<dbReference type="InterPro" id="IPR013381">
    <property type="entry name" value="CRISPR-assoc_prot_Cse1"/>
</dbReference>
<dbReference type="AlphaFoldDB" id="A0AAU2HF14"/>
<organism evidence="2">
    <name type="scientific">Streptomyces sp. NBC_00060</name>
    <dbReference type="NCBI Taxonomy" id="2975636"/>
    <lineage>
        <taxon>Bacteria</taxon>
        <taxon>Bacillati</taxon>
        <taxon>Actinomycetota</taxon>
        <taxon>Actinomycetes</taxon>
        <taxon>Kitasatosporales</taxon>
        <taxon>Streptomycetaceae</taxon>
        <taxon>Streptomyces</taxon>
    </lineage>
</organism>
<protein>
    <submittedName>
        <fullName evidence="2">Type I-E CRISPR-associated protein Cse1/CasA</fullName>
    </submittedName>
</protein>
<dbReference type="EMBL" id="CP108255">
    <property type="protein sequence ID" value="WTU46001.1"/>
    <property type="molecule type" value="Genomic_DNA"/>
</dbReference>
<name>A0AAU2HF14_9ACTN</name>
<proteinExistence type="predicted"/>
<evidence type="ECO:0000313" key="2">
    <source>
        <dbReference type="EMBL" id="WTU46001.1"/>
    </source>
</evidence>